<evidence type="ECO:0000256" key="3">
    <source>
        <dbReference type="ARBA" id="ARBA00022692"/>
    </source>
</evidence>
<dbReference type="GO" id="GO:0051685">
    <property type="term" value="P:maintenance of ER location"/>
    <property type="evidence" value="ECO:0007669"/>
    <property type="project" value="UniProtKB-ARBA"/>
</dbReference>
<dbReference type="PIRSF" id="PIRSF019693">
    <property type="entry name" value="VAMP-associated"/>
    <property type="match status" value="1"/>
</dbReference>
<dbReference type="GO" id="GO:0061817">
    <property type="term" value="P:endoplasmic reticulum-plasma membrane tethering"/>
    <property type="evidence" value="ECO:0007669"/>
    <property type="project" value="UniProtKB-ARBA"/>
</dbReference>
<dbReference type="GO" id="GO:0007009">
    <property type="term" value="P:plasma membrane organization"/>
    <property type="evidence" value="ECO:0007669"/>
    <property type="project" value="UniProtKB-ARBA"/>
</dbReference>
<dbReference type="GO" id="GO:0061709">
    <property type="term" value="P:reticulophagy"/>
    <property type="evidence" value="ECO:0007669"/>
    <property type="project" value="UniProtKB-ARBA"/>
</dbReference>
<dbReference type="InterPro" id="IPR013783">
    <property type="entry name" value="Ig-like_fold"/>
</dbReference>
<dbReference type="FunFam" id="2.60.40.10:FF:000813">
    <property type="entry name" value="Vesicle-associated protein 1-1"/>
    <property type="match status" value="1"/>
</dbReference>
<evidence type="ECO:0000256" key="6">
    <source>
        <dbReference type="SAM" id="Coils"/>
    </source>
</evidence>
<feature type="region of interest" description="Disordered" evidence="7">
    <location>
        <begin position="146"/>
        <end position="188"/>
    </location>
</feature>
<keyword evidence="4 8" id="KW-1133">Transmembrane helix</keyword>
<protein>
    <recommendedName>
        <fullName evidence="9">MSP domain-containing protein</fullName>
    </recommendedName>
</protein>
<feature type="coiled-coil region" evidence="6">
    <location>
        <begin position="223"/>
        <end position="250"/>
    </location>
</feature>
<dbReference type="PANTHER" id="PTHR10809:SF6">
    <property type="entry name" value="AT11025P-RELATED"/>
    <property type="match status" value="1"/>
</dbReference>
<dbReference type="Proteomes" id="UP000191672">
    <property type="component" value="Unassembled WGS sequence"/>
</dbReference>
<evidence type="ECO:0000256" key="8">
    <source>
        <dbReference type="SAM" id="Phobius"/>
    </source>
</evidence>
<dbReference type="STRING" id="416450.A0A1V6Q9E2"/>
<evidence type="ECO:0000256" key="5">
    <source>
        <dbReference type="ARBA" id="ARBA00023136"/>
    </source>
</evidence>
<accession>A0A1V6Q9E2</accession>
<dbReference type="InterPro" id="IPR000535">
    <property type="entry name" value="MSP_dom"/>
</dbReference>
<dbReference type="InterPro" id="IPR008962">
    <property type="entry name" value="PapD-like_sf"/>
</dbReference>
<dbReference type="GO" id="GO:0035091">
    <property type="term" value="F:phosphatidylinositol binding"/>
    <property type="evidence" value="ECO:0007669"/>
    <property type="project" value="UniProtKB-ARBA"/>
</dbReference>
<dbReference type="GO" id="GO:0160214">
    <property type="term" value="F:endoplasmic reticulum-plasma membrane adaptor activity"/>
    <property type="evidence" value="ECO:0007669"/>
    <property type="project" value="UniProtKB-ARBA"/>
</dbReference>
<keyword evidence="6" id="KW-0175">Coiled coil</keyword>
<proteinExistence type="inferred from homology"/>
<dbReference type="InterPro" id="IPR016763">
    <property type="entry name" value="VAP"/>
</dbReference>
<dbReference type="PROSITE" id="PS50202">
    <property type="entry name" value="MSP"/>
    <property type="match status" value="1"/>
</dbReference>
<dbReference type="AlphaFoldDB" id="A0A1V6Q9E2"/>
<gene>
    <name evidence="10" type="ORF">PENANT_c010G08540</name>
</gene>
<evidence type="ECO:0000256" key="2">
    <source>
        <dbReference type="ARBA" id="ARBA00008932"/>
    </source>
</evidence>
<dbReference type="GO" id="GO:0005886">
    <property type="term" value="C:plasma membrane"/>
    <property type="evidence" value="ECO:0007669"/>
    <property type="project" value="TreeGrafter"/>
</dbReference>
<reference evidence="11" key="1">
    <citation type="journal article" date="2017" name="Nat. Microbiol.">
        <title>Global analysis of biosynthetic gene clusters reveals vast potential of secondary metabolite production in Penicillium species.</title>
        <authorList>
            <person name="Nielsen J.C."/>
            <person name="Grijseels S."/>
            <person name="Prigent S."/>
            <person name="Ji B."/>
            <person name="Dainat J."/>
            <person name="Nielsen K.F."/>
            <person name="Frisvad J.C."/>
            <person name="Workman M."/>
            <person name="Nielsen J."/>
        </authorList>
    </citation>
    <scope>NUCLEOTIDE SEQUENCE [LARGE SCALE GENOMIC DNA]</scope>
    <source>
        <strain evidence="11">IBT 31811</strain>
    </source>
</reference>
<comment type="similarity">
    <text evidence="2">Belongs to the VAMP-associated protein (VAP) (TC 9.B.17) family.</text>
</comment>
<organism evidence="10 11">
    <name type="scientific">Penicillium antarcticum</name>
    <dbReference type="NCBI Taxonomy" id="416450"/>
    <lineage>
        <taxon>Eukaryota</taxon>
        <taxon>Fungi</taxon>
        <taxon>Dikarya</taxon>
        <taxon>Ascomycota</taxon>
        <taxon>Pezizomycotina</taxon>
        <taxon>Eurotiomycetes</taxon>
        <taxon>Eurotiomycetidae</taxon>
        <taxon>Eurotiales</taxon>
        <taxon>Aspergillaceae</taxon>
        <taxon>Penicillium</taxon>
    </lineage>
</organism>
<sequence>MSIQIEPSELGFHRPFNHEKCQVLRLTNTNQESVVFKVKTTAPKHYCVRPNSGHIEPGKAVEVQVLLQVLKDAPAPGAKCKDKFLVQAVPVAPGQEQASVTQVFDQTPKADVVERKIRVTWLEEDSGDKVNDSVCFPATFDAHGLTTRQVNEEEPPAYTSPGGNFETPAPKKSTVDEASPIPQPDFSDKIKSEIKSEPSPQREAAPSALSSAKSAVANALPSSDELKAQLAEANAQIQRLKDRLADQGLRQRKTGAEAGKAAPATMQQSHAQTQAGVSIQAVAGLCLLSFLIAYFFF</sequence>
<dbReference type="GO" id="GO:1902647">
    <property type="term" value="P:negative regulation of 1-phosphatidyl-1D-myo-inositol 4,5-bisphosphate biosynthetic process"/>
    <property type="evidence" value="ECO:0007669"/>
    <property type="project" value="UniProtKB-ARBA"/>
</dbReference>
<keyword evidence="11" id="KW-1185">Reference proteome</keyword>
<comment type="caution">
    <text evidence="10">The sequence shown here is derived from an EMBL/GenBank/DDBJ whole genome shotgun (WGS) entry which is preliminary data.</text>
</comment>
<dbReference type="EMBL" id="MDYN01000010">
    <property type="protein sequence ID" value="OQD85416.1"/>
    <property type="molecule type" value="Genomic_DNA"/>
</dbReference>
<dbReference type="SUPFAM" id="SSF49354">
    <property type="entry name" value="PapD-like"/>
    <property type="match status" value="1"/>
</dbReference>
<evidence type="ECO:0000313" key="11">
    <source>
        <dbReference type="Proteomes" id="UP000191672"/>
    </source>
</evidence>
<comment type="subcellular location">
    <subcellularLocation>
        <location evidence="1">Endoplasmic reticulum membrane</location>
        <topology evidence="1">Single-pass type IV membrane protein</topology>
    </subcellularLocation>
</comment>
<name>A0A1V6Q9E2_9EURO</name>
<dbReference type="GO" id="GO:0140506">
    <property type="term" value="F:endoplasmic reticulum-autophagosome adaptor activity"/>
    <property type="evidence" value="ECO:0007669"/>
    <property type="project" value="UniProtKB-ARBA"/>
</dbReference>
<feature type="transmembrane region" description="Helical" evidence="8">
    <location>
        <begin position="277"/>
        <end position="296"/>
    </location>
</feature>
<evidence type="ECO:0000256" key="4">
    <source>
        <dbReference type="ARBA" id="ARBA00022989"/>
    </source>
</evidence>
<feature type="domain" description="MSP" evidence="9">
    <location>
        <begin position="2"/>
        <end position="122"/>
    </location>
</feature>
<evidence type="ECO:0000256" key="1">
    <source>
        <dbReference type="ARBA" id="ARBA00004163"/>
    </source>
</evidence>
<keyword evidence="5 8" id="KW-0472">Membrane</keyword>
<keyword evidence="3 8" id="KW-0812">Transmembrane</keyword>
<dbReference type="GO" id="GO:0033149">
    <property type="term" value="F:FFAT motif binding"/>
    <property type="evidence" value="ECO:0007669"/>
    <property type="project" value="TreeGrafter"/>
</dbReference>
<dbReference type="Pfam" id="PF00635">
    <property type="entry name" value="Motile_Sperm"/>
    <property type="match status" value="1"/>
</dbReference>
<dbReference type="PANTHER" id="PTHR10809">
    <property type="entry name" value="VESICLE-ASSOCIATED MEMBRANE PROTEIN-ASSOCIATED PROTEIN"/>
    <property type="match status" value="1"/>
</dbReference>
<evidence type="ECO:0000256" key="7">
    <source>
        <dbReference type="SAM" id="MobiDB-lite"/>
    </source>
</evidence>
<dbReference type="GO" id="GO:0090158">
    <property type="term" value="P:endoplasmic reticulum membrane organization"/>
    <property type="evidence" value="ECO:0007669"/>
    <property type="project" value="TreeGrafter"/>
</dbReference>
<evidence type="ECO:0000259" key="9">
    <source>
        <dbReference type="PROSITE" id="PS50202"/>
    </source>
</evidence>
<dbReference type="GO" id="GO:0001786">
    <property type="term" value="F:phosphatidylserine binding"/>
    <property type="evidence" value="ECO:0007669"/>
    <property type="project" value="UniProtKB-ARBA"/>
</dbReference>
<evidence type="ECO:0000313" key="10">
    <source>
        <dbReference type="EMBL" id="OQD85416.1"/>
    </source>
</evidence>
<dbReference type="Gene3D" id="2.60.40.10">
    <property type="entry name" value="Immunoglobulins"/>
    <property type="match status" value="1"/>
</dbReference>
<dbReference type="GO" id="GO:0160219">
    <property type="term" value="C:cortical endoplasmic reticulum membrane"/>
    <property type="evidence" value="ECO:0007669"/>
    <property type="project" value="UniProtKB-ARBA"/>
</dbReference>